<accession>A0A9D4SEX6</accession>
<feature type="compositionally biased region" description="Basic residues" evidence="1">
    <location>
        <begin position="85"/>
        <end position="96"/>
    </location>
</feature>
<keyword evidence="2" id="KW-1133">Transmembrane helix</keyword>
<gene>
    <name evidence="3" type="ORF">HUG17_3206</name>
</gene>
<feature type="transmembrane region" description="Helical" evidence="2">
    <location>
        <begin position="23"/>
        <end position="44"/>
    </location>
</feature>
<name>A0A9D4SEX6_DERFA</name>
<feature type="compositionally biased region" description="Basic and acidic residues" evidence="1">
    <location>
        <begin position="213"/>
        <end position="222"/>
    </location>
</feature>
<feature type="compositionally biased region" description="Basic and acidic residues" evidence="1">
    <location>
        <begin position="615"/>
        <end position="630"/>
    </location>
</feature>
<feature type="compositionally biased region" description="Polar residues" evidence="1">
    <location>
        <begin position="605"/>
        <end position="614"/>
    </location>
</feature>
<feature type="compositionally biased region" description="Polar residues" evidence="1">
    <location>
        <begin position="238"/>
        <end position="255"/>
    </location>
</feature>
<evidence type="ECO:0000256" key="2">
    <source>
        <dbReference type="SAM" id="Phobius"/>
    </source>
</evidence>
<protein>
    <submittedName>
        <fullName evidence="3">Uncharacterized protein</fullName>
    </submittedName>
</protein>
<dbReference type="EMBL" id="SDOV01000007">
    <property type="protein sequence ID" value="KAH7639173.1"/>
    <property type="molecule type" value="Genomic_DNA"/>
</dbReference>
<feature type="compositionally biased region" description="Polar residues" evidence="1">
    <location>
        <begin position="507"/>
        <end position="517"/>
    </location>
</feature>
<reference evidence="3" key="1">
    <citation type="submission" date="2020-06" db="EMBL/GenBank/DDBJ databases">
        <authorList>
            <person name="Ji K."/>
            <person name="Li J."/>
        </authorList>
    </citation>
    <scope>NUCLEOTIDE SEQUENCE</scope>
    <source>
        <strain evidence="3">JKM2019</strain>
        <tissue evidence="3">Whole body</tissue>
    </source>
</reference>
<evidence type="ECO:0000313" key="3">
    <source>
        <dbReference type="EMBL" id="KAH7639173.1"/>
    </source>
</evidence>
<evidence type="ECO:0000256" key="1">
    <source>
        <dbReference type="SAM" id="MobiDB-lite"/>
    </source>
</evidence>
<feature type="compositionally biased region" description="Polar residues" evidence="1">
    <location>
        <begin position="172"/>
        <end position="198"/>
    </location>
</feature>
<feature type="compositionally biased region" description="Basic and acidic residues" evidence="1">
    <location>
        <begin position="256"/>
        <end position="265"/>
    </location>
</feature>
<keyword evidence="2" id="KW-0812">Transmembrane</keyword>
<reference evidence="3" key="2">
    <citation type="journal article" date="2021" name="World Allergy Organ. J.">
        <title>Chromosome-level assembly of Dermatophagoides farinae genome and transcriptome reveals two novel allergens Der f 37 and Der f 39.</title>
        <authorList>
            <person name="Chen J."/>
            <person name="Cai Z."/>
            <person name="Fan D."/>
            <person name="Hu J."/>
            <person name="Hou Y."/>
            <person name="He Y."/>
            <person name="Zhang Z."/>
            <person name="Zhao Z."/>
            <person name="Gao P."/>
            <person name="Hu W."/>
            <person name="Sun J."/>
            <person name="Li J."/>
            <person name="Ji K."/>
        </authorList>
    </citation>
    <scope>NUCLEOTIDE SEQUENCE</scope>
    <source>
        <strain evidence="3">JKM2019</strain>
    </source>
</reference>
<comment type="caution">
    <text evidence="3">The sequence shown here is derived from an EMBL/GenBank/DDBJ whole genome shotgun (WGS) entry which is preliminary data.</text>
</comment>
<dbReference type="OrthoDB" id="10555717at2759"/>
<feature type="region of interest" description="Disordered" evidence="1">
    <location>
        <begin position="396"/>
        <end position="416"/>
    </location>
</feature>
<feature type="region of interest" description="Disordered" evidence="1">
    <location>
        <begin position="337"/>
        <end position="358"/>
    </location>
</feature>
<proteinExistence type="predicted"/>
<keyword evidence="2" id="KW-0472">Membrane</keyword>
<feature type="region of interest" description="Disordered" evidence="1">
    <location>
        <begin position="53"/>
        <end position="265"/>
    </location>
</feature>
<feature type="compositionally biased region" description="Low complexity" evidence="1">
    <location>
        <begin position="396"/>
        <end position="410"/>
    </location>
</feature>
<dbReference type="Proteomes" id="UP000828236">
    <property type="component" value="Unassembled WGS sequence"/>
</dbReference>
<feature type="compositionally biased region" description="Basic and acidic residues" evidence="1">
    <location>
        <begin position="116"/>
        <end position="135"/>
    </location>
</feature>
<organism evidence="3">
    <name type="scientific">Dermatophagoides farinae</name>
    <name type="common">American house dust mite</name>
    <dbReference type="NCBI Taxonomy" id="6954"/>
    <lineage>
        <taxon>Eukaryota</taxon>
        <taxon>Metazoa</taxon>
        <taxon>Ecdysozoa</taxon>
        <taxon>Arthropoda</taxon>
        <taxon>Chelicerata</taxon>
        <taxon>Arachnida</taxon>
        <taxon>Acari</taxon>
        <taxon>Acariformes</taxon>
        <taxon>Sarcoptiformes</taxon>
        <taxon>Astigmata</taxon>
        <taxon>Psoroptidia</taxon>
        <taxon>Analgoidea</taxon>
        <taxon>Pyroglyphidae</taxon>
        <taxon>Dermatophagoidinae</taxon>
        <taxon>Dermatophagoides</taxon>
    </lineage>
</organism>
<dbReference type="AlphaFoldDB" id="A0A9D4SEX6"/>
<sequence>MSIFESDTIDSIISKIMLYLNEILVILGLILLLILLVRISLWLLHCNLCNKSADHSDPESITVESSNNGVKSKSSINIKDENNKNKKKCEKTKRKQKVNEEETSASSPPPPVPKPDFLKDDDHSNEQDLNHKNDLPLEPGQPKFRIISESQLPEHGDGQDPQHSFGDENDQQADIQKSVIQSEEISPDSSETANNSETVIDPIVSGVSTKLIINDDKDDGKITEQQQQEPHTYAQIIRRQNISENDKSSNQQPTNDDGKETKEENVVVTIDENTSGTVVANAGQQSDSNIEMPVSEYAVVDIEMIKPLEQKQQQQAEKVEILNEIEKKMIVTEQIETVEMNSNSPEKEPSEPTEVDEPLTASIQSKRLESLPDVESEPQIVKRVPAHRCICPYCSSNNNRTSSTTSQRSSMIDSEEREVLKRLDETLEEMERLNESLAPLSRQQNNEEDYTDELEAELLKIAQEIHERKQNQQRKQELIIENKDDNQQPQQQQERTNNVNESEKSNNDYLLQSSDNNNVRILEPKQLDAYSTLIRNRIRVYEPEHTYHPRIVPNWISMKLRQKLNLSQMTSSPQLSSLSLDKLNRPQLPPKPMIIETILKEQSSLSMKDNVQTKQKPEHNRIIDRRRAFADNDDDDNDNDNDDDQEPQCAIYAKVIDQIKQRGNLNYHNHNNHYTNNHDHQNHQPLLVQQEQ</sequence>
<feature type="region of interest" description="Disordered" evidence="1">
    <location>
        <begin position="605"/>
        <end position="646"/>
    </location>
</feature>
<feature type="compositionally biased region" description="Acidic residues" evidence="1">
    <location>
        <begin position="631"/>
        <end position="646"/>
    </location>
</feature>
<feature type="region of interest" description="Disordered" evidence="1">
    <location>
        <begin position="482"/>
        <end position="517"/>
    </location>
</feature>